<dbReference type="Proteomes" id="UP000660680">
    <property type="component" value="Unassembled WGS sequence"/>
</dbReference>
<protein>
    <submittedName>
        <fullName evidence="2">Uncharacterized protein</fullName>
    </submittedName>
</protein>
<feature type="region of interest" description="Disordered" evidence="1">
    <location>
        <begin position="1"/>
        <end position="50"/>
    </location>
</feature>
<evidence type="ECO:0000313" key="2">
    <source>
        <dbReference type="EMBL" id="GGS49047.1"/>
    </source>
</evidence>
<accession>A0A918GPA3</accession>
<feature type="compositionally biased region" description="Basic and acidic residues" evidence="1">
    <location>
        <begin position="30"/>
        <end position="39"/>
    </location>
</feature>
<comment type="caution">
    <text evidence="2">The sequence shown here is derived from an EMBL/GenBank/DDBJ whole genome shotgun (WGS) entry which is preliminary data.</text>
</comment>
<evidence type="ECO:0000313" key="3">
    <source>
        <dbReference type="Proteomes" id="UP000660680"/>
    </source>
</evidence>
<organism evidence="2 3">
    <name type="scientific">Actinokineospora fastidiosa</name>
    <dbReference type="NCBI Taxonomy" id="1816"/>
    <lineage>
        <taxon>Bacteria</taxon>
        <taxon>Bacillati</taxon>
        <taxon>Actinomycetota</taxon>
        <taxon>Actinomycetes</taxon>
        <taxon>Pseudonocardiales</taxon>
        <taxon>Pseudonocardiaceae</taxon>
        <taxon>Actinokineospora</taxon>
    </lineage>
</organism>
<feature type="compositionally biased region" description="Basic and acidic residues" evidence="1">
    <location>
        <begin position="1"/>
        <end position="20"/>
    </location>
</feature>
<evidence type="ECO:0000256" key="1">
    <source>
        <dbReference type="SAM" id="MobiDB-lite"/>
    </source>
</evidence>
<dbReference type="EMBL" id="BMRB01000005">
    <property type="protein sequence ID" value="GGS49047.1"/>
    <property type="molecule type" value="Genomic_DNA"/>
</dbReference>
<feature type="compositionally biased region" description="Acidic residues" evidence="1">
    <location>
        <begin position="40"/>
        <end position="50"/>
    </location>
</feature>
<keyword evidence="3" id="KW-1185">Reference proteome</keyword>
<reference evidence="2" key="2">
    <citation type="submission" date="2020-09" db="EMBL/GenBank/DDBJ databases">
        <authorList>
            <person name="Sun Q."/>
            <person name="Ohkuma M."/>
        </authorList>
    </citation>
    <scope>NUCLEOTIDE SEQUENCE</scope>
    <source>
        <strain evidence="2">JCM 3276</strain>
    </source>
</reference>
<sequence length="50" mass="5928">MHRESDKHGPRQDDELKHQMEGMLRANRPTRADEGRDQEPMPDEDETEPE</sequence>
<name>A0A918GPA3_9PSEU</name>
<dbReference type="RefSeq" id="WP_189213042.1">
    <property type="nucleotide sequence ID" value="NZ_BMRB01000005.1"/>
</dbReference>
<reference evidence="2" key="1">
    <citation type="journal article" date="2014" name="Int. J. Syst. Evol. Microbiol.">
        <title>Complete genome sequence of Corynebacterium casei LMG S-19264T (=DSM 44701T), isolated from a smear-ripened cheese.</title>
        <authorList>
            <consortium name="US DOE Joint Genome Institute (JGI-PGF)"/>
            <person name="Walter F."/>
            <person name="Albersmeier A."/>
            <person name="Kalinowski J."/>
            <person name="Ruckert C."/>
        </authorList>
    </citation>
    <scope>NUCLEOTIDE SEQUENCE</scope>
    <source>
        <strain evidence="2">JCM 3276</strain>
    </source>
</reference>
<dbReference type="AlphaFoldDB" id="A0A918GPA3"/>
<gene>
    <name evidence="2" type="ORF">GCM10010171_50190</name>
</gene>
<proteinExistence type="predicted"/>